<accession>A0ABP0SZ52</accession>
<evidence type="ECO:0000259" key="1">
    <source>
        <dbReference type="Pfam" id="PF01522"/>
    </source>
</evidence>
<comment type="caution">
    <text evidence="2">The sequence shown here is derived from an EMBL/GenBank/DDBJ whole genome shotgun (WGS) entry which is preliminary data.</text>
</comment>
<dbReference type="InterPro" id="IPR050248">
    <property type="entry name" value="Polysacc_deacetylase_ArnD"/>
</dbReference>
<dbReference type="Gene3D" id="3.30.470.160">
    <property type="entry name" value="Inositol polyphosphate kinase"/>
    <property type="match status" value="1"/>
</dbReference>
<dbReference type="InterPro" id="IPR002509">
    <property type="entry name" value="NODB_dom"/>
</dbReference>
<feature type="domain" description="NodB homology" evidence="1">
    <location>
        <begin position="233"/>
        <end position="324"/>
    </location>
</feature>
<keyword evidence="3" id="KW-1185">Reference proteome</keyword>
<dbReference type="EMBL" id="CAXAMN010028805">
    <property type="protein sequence ID" value="CAK9117728.1"/>
    <property type="molecule type" value="Genomic_DNA"/>
</dbReference>
<dbReference type="InterPro" id="IPR011330">
    <property type="entry name" value="Glyco_hydro/deAcase_b/a-brl"/>
</dbReference>
<gene>
    <name evidence="2" type="ORF">CCMP2556_LOCUS54987</name>
</gene>
<dbReference type="InterPro" id="IPR038286">
    <property type="entry name" value="IPK_sf"/>
</dbReference>
<evidence type="ECO:0000313" key="2">
    <source>
        <dbReference type="EMBL" id="CAK9117728.1"/>
    </source>
</evidence>
<protein>
    <recommendedName>
        <fullName evidence="1">NodB homology domain-containing protein</fullName>
    </recommendedName>
</protein>
<sequence>MVITAVRRGQAQVVRPDRQIILKKATANEKAFYEAEECASLESFLPMYYGCALVCTEFGNEDYLVLEDVALSNPVQCDVKLGFVQRAAHHSDAKWKSMRVKAAATTSAKVKEDKYAGQLVQAADLVSAFGKFFNQEPGRKLGVIASLDGLRFWGASLLFMLDAEAIWNQDAACIDAWLTLVPLTWGQYGLWILWSIVTSLGPRNVVFLAKEVFPQLANTTFFFSAHTSPGVRGLVALTIDDGICRGDRSKSMLPEVLKLLRSFEAKATFFLSSHYVHGNDLPRLVFEGHEPANHMPEDKEYASSSAKSFEAALAETDALLNAACDMLAISARKSQFIGQDDVVRPFLKASQKRWFRAPQARLTMEMAEVLQARNMTHALGDCYADDWAIPDPVRVASVYLRQVQEGSVVIMHMPQEGFRQHTYEVLYRHT</sequence>
<dbReference type="Proteomes" id="UP001642484">
    <property type="component" value="Unassembled WGS sequence"/>
</dbReference>
<dbReference type="SUPFAM" id="SSF56104">
    <property type="entry name" value="SAICAR synthase-like"/>
    <property type="match status" value="1"/>
</dbReference>
<dbReference type="PANTHER" id="PTHR10587:SF137">
    <property type="entry name" value="4-DEOXY-4-FORMAMIDO-L-ARABINOSE-PHOSPHOUNDECAPRENOL DEFORMYLASE ARND-RELATED"/>
    <property type="match status" value="1"/>
</dbReference>
<name>A0ABP0SZ52_9DINO</name>
<organism evidence="2 3">
    <name type="scientific">Durusdinium trenchii</name>
    <dbReference type="NCBI Taxonomy" id="1381693"/>
    <lineage>
        <taxon>Eukaryota</taxon>
        <taxon>Sar</taxon>
        <taxon>Alveolata</taxon>
        <taxon>Dinophyceae</taxon>
        <taxon>Suessiales</taxon>
        <taxon>Symbiodiniaceae</taxon>
        <taxon>Durusdinium</taxon>
    </lineage>
</organism>
<dbReference type="PANTHER" id="PTHR10587">
    <property type="entry name" value="GLYCOSYL TRANSFERASE-RELATED"/>
    <property type="match status" value="1"/>
</dbReference>
<evidence type="ECO:0000313" key="3">
    <source>
        <dbReference type="Proteomes" id="UP001642484"/>
    </source>
</evidence>
<dbReference type="Gene3D" id="3.20.20.370">
    <property type="entry name" value="Glycoside hydrolase/deacetylase"/>
    <property type="match status" value="1"/>
</dbReference>
<reference evidence="2 3" key="1">
    <citation type="submission" date="2024-02" db="EMBL/GenBank/DDBJ databases">
        <authorList>
            <person name="Chen Y."/>
            <person name="Shah S."/>
            <person name="Dougan E. K."/>
            <person name="Thang M."/>
            <person name="Chan C."/>
        </authorList>
    </citation>
    <scope>NUCLEOTIDE SEQUENCE [LARGE SCALE GENOMIC DNA]</scope>
</reference>
<dbReference type="SUPFAM" id="SSF88713">
    <property type="entry name" value="Glycoside hydrolase/deacetylase"/>
    <property type="match status" value="1"/>
</dbReference>
<proteinExistence type="predicted"/>
<dbReference type="Pfam" id="PF01522">
    <property type="entry name" value="Polysacc_deac_1"/>
    <property type="match status" value="1"/>
</dbReference>